<evidence type="ECO:0000313" key="2">
    <source>
        <dbReference type="EMBL" id="KAF6109531.1"/>
    </source>
</evidence>
<dbReference type="EMBL" id="JABVXQ010000005">
    <property type="protein sequence ID" value="KAF6109531.1"/>
    <property type="molecule type" value="Genomic_DNA"/>
</dbReference>
<dbReference type="Proteomes" id="UP000664940">
    <property type="component" value="Unassembled WGS sequence"/>
</dbReference>
<feature type="compositionally biased region" description="Basic and acidic residues" evidence="1">
    <location>
        <begin position="136"/>
        <end position="151"/>
    </location>
</feature>
<feature type="region of interest" description="Disordered" evidence="1">
    <location>
        <begin position="1"/>
        <end position="27"/>
    </location>
</feature>
<reference evidence="2 3" key="1">
    <citation type="journal article" date="2020" name="Nature">
        <title>Six reference-quality genomes reveal evolution of bat adaptations.</title>
        <authorList>
            <person name="Jebb D."/>
            <person name="Huang Z."/>
            <person name="Pippel M."/>
            <person name="Hughes G.M."/>
            <person name="Lavrichenko K."/>
            <person name="Devanna P."/>
            <person name="Winkler S."/>
            <person name="Jermiin L.S."/>
            <person name="Skirmuntt E.C."/>
            <person name="Katzourakis A."/>
            <person name="Burkitt-Gray L."/>
            <person name="Ray D.A."/>
            <person name="Sullivan K.A.M."/>
            <person name="Roscito J.G."/>
            <person name="Kirilenko B.M."/>
            <person name="Davalos L.M."/>
            <person name="Corthals A.P."/>
            <person name="Power M.L."/>
            <person name="Jones G."/>
            <person name="Ransome R.D."/>
            <person name="Dechmann D.K.N."/>
            <person name="Locatelli A.G."/>
            <person name="Puechmaille S.J."/>
            <person name="Fedrigo O."/>
            <person name="Jarvis E.D."/>
            <person name="Hiller M."/>
            <person name="Vernes S.C."/>
            <person name="Myers E.W."/>
            <person name="Teeling E.C."/>
        </authorList>
    </citation>
    <scope>NUCLEOTIDE SEQUENCE [LARGE SCALE GENOMIC DNA]</scope>
    <source>
        <strain evidence="2">Bat1K_MPI-CBG_1</strain>
    </source>
</reference>
<feature type="region of interest" description="Disordered" evidence="1">
    <location>
        <begin position="136"/>
        <end position="160"/>
    </location>
</feature>
<protein>
    <submittedName>
        <fullName evidence="2">Uncharacterized protein</fullName>
    </submittedName>
</protein>
<gene>
    <name evidence="2" type="ORF">HJG60_010804</name>
</gene>
<accession>A0A834AH03</accession>
<sequence length="195" mass="21041">MGRLSFPPLQALTHQSRHSTPFPLSPSSLGLPHPAPCLPPLAGKPLSFEGLETGETWKQTPPVSPTRRAFGHGGSGVCGRVIWTVNIRNTPSPGRSLPTFRHYSRTPQPKPKEGGLLLPLHPFPKAKPWLPHKQEISISRGREGSRLEKRVGPLPSGGSPAASFSSLSFRVGSRSSRHWGPELVFLSLGHVAQTG</sequence>
<comment type="caution">
    <text evidence="2">The sequence shown here is derived from an EMBL/GenBank/DDBJ whole genome shotgun (WGS) entry which is preliminary data.</text>
</comment>
<evidence type="ECO:0000256" key="1">
    <source>
        <dbReference type="SAM" id="MobiDB-lite"/>
    </source>
</evidence>
<organism evidence="2 3">
    <name type="scientific">Phyllostomus discolor</name>
    <name type="common">pale spear-nosed bat</name>
    <dbReference type="NCBI Taxonomy" id="89673"/>
    <lineage>
        <taxon>Eukaryota</taxon>
        <taxon>Metazoa</taxon>
        <taxon>Chordata</taxon>
        <taxon>Craniata</taxon>
        <taxon>Vertebrata</taxon>
        <taxon>Euteleostomi</taxon>
        <taxon>Mammalia</taxon>
        <taxon>Eutheria</taxon>
        <taxon>Laurasiatheria</taxon>
        <taxon>Chiroptera</taxon>
        <taxon>Yangochiroptera</taxon>
        <taxon>Phyllostomidae</taxon>
        <taxon>Phyllostominae</taxon>
        <taxon>Phyllostomus</taxon>
    </lineage>
</organism>
<dbReference type="AlphaFoldDB" id="A0A834AH03"/>
<name>A0A834AH03_9CHIR</name>
<proteinExistence type="predicted"/>
<evidence type="ECO:0000313" key="3">
    <source>
        <dbReference type="Proteomes" id="UP000664940"/>
    </source>
</evidence>